<protein>
    <submittedName>
        <fullName evidence="1">Uncharacterized protein</fullName>
    </submittedName>
</protein>
<evidence type="ECO:0000313" key="1">
    <source>
        <dbReference type="EMBL" id="WVZ54836.1"/>
    </source>
</evidence>
<dbReference type="EMBL" id="CP144745">
    <property type="protein sequence ID" value="WVZ54836.1"/>
    <property type="molecule type" value="Genomic_DNA"/>
</dbReference>
<dbReference type="AlphaFoldDB" id="A0AAQ3PR76"/>
<proteinExistence type="predicted"/>
<name>A0AAQ3PR76_PASNO</name>
<sequence>MPYTMSSAALRSPCGGASGGAAVIIVRVKGALQSRQVRFVRSHWRTKCVWKLWLHAGRTLQGRRPRRASRR</sequence>
<dbReference type="Proteomes" id="UP001341281">
    <property type="component" value="Chromosome 01"/>
</dbReference>
<gene>
    <name evidence="1" type="ORF">U9M48_005580</name>
</gene>
<keyword evidence="2" id="KW-1185">Reference proteome</keyword>
<accession>A0AAQ3PR76</accession>
<organism evidence="1 2">
    <name type="scientific">Paspalum notatum var. saurae</name>
    <dbReference type="NCBI Taxonomy" id="547442"/>
    <lineage>
        <taxon>Eukaryota</taxon>
        <taxon>Viridiplantae</taxon>
        <taxon>Streptophyta</taxon>
        <taxon>Embryophyta</taxon>
        <taxon>Tracheophyta</taxon>
        <taxon>Spermatophyta</taxon>
        <taxon>Magnoliopsida</taxon>
        <taxon>Liliopsida</taxon>
        <taxon>Poales</taxon>
        <taxon>Poaceae</taxon>
        <taxon>PACMAD clade</taxon>
        <taxon>Panicoideae</taxon>
        <taxon>Andropogonodae</taxon>
        <taxon>Paspaleae</taxon>
        <taxon>Paspalinae</taxon>
        <taxon>Paspalum</taxon>
    </lineage>
</organism>
<reference evidence="1 2" key="1">
    <citation type="submission" date="2024-02" db="EMBL/GenBank/DDBJ databases">
        <title>High-quality chromosome-scale genome assembly of Pensacola bahiagrass (Paspalum notatum Flugge var. saurae).</title>
        <authorList>
            <person name="Vega J.M."/>
            <person name="Podio M."/>
            <person name="Orjuela J."/>
            <person name="Siena L.A."/>
            <person name="Pessino S.C."/>
            <person name="Combes M.C."/>
            <person name="Mariac C."/>
            <person name="Albertini E."/>
            <person name="Pupilli F."/>
            <person name="Ortiz J.P.A."/>
            <person name="Leblanc O."/>
        </authorList>
    </citation>
    <scope>NUCLEOTIDE SEQUENCE [LARGE SCALE GENOMIC DNA]</scope>
    <source>
        <strain evidence="1">R1</strain>
        <tissue evidence="1">Leaf</tissue>
    </source>
</reference>
<evidence type="ECO:0000313" key="2">
    <source>
        <dbReference type="Proteomes" id="UP001341281"/>
    </source>
</evidence>